<dbReference type="KEGG" id="maw:19250500"/>
<dbReference type="InterPro" id="IPR011009">
    <property type="entry name" value="Kinase-like_dom_sf"/>
</dbReference>
<evidence type="ECO:0000313" key="2">
    <source>
        <dbReference type="Proteomes" id="UP000002499"/>
    </source>
</evidence>
<reference evidence="1 2" key="1">
    <citation type="journal article" date="2011" name="PLoS Genet.">
        <title>Genome sequencing and comparative transcriptomics of the model entomopathogenic fungi Metarhizium anisopliae and M. acridum.</title>
        <authorList>
            <person name="Gao Q."/>
            <person name="Jin K."/>
            <person name="Ying S.H."/>
            <person name="Zhang Y."/>
            <person name="Xiao G."/>
            <person name="Shang Y."/>
            <person name="Duan Z."/>
            <person name="Hu X."/>
            <person name="Xie X.Q."/>
            <person name="Zhou G."/>
            <person name="Peng G."/>
            <person name="Luo Z."/>
            <person name="Huang W."/>
            <person name="Wang B."/>
            <person name="Fang W."/>
            <person name="Wang S."/>
            <person name="Zhong Y."/>
            <person name="Ma L.J."/>
            <person name="St Leger R.J."/>
            <person name="Zhao G.P."/>
            <person name="Pei Y."/>
            <person name="Feng M.G."/>
            <person name="Xia Y."/>
            <person name="Wang C."/>
        </authorList>
    </citation>
    <scope>NUCLEOTIDE SEQUENCE [LARGE SCALE GENOMIC DNA]</scope>
    <source>
        <strain evidence="1 2">CQMa 102</strain>
    </source>
</reference>
<proteinExistence type="predicted"/>
<dbReference type="HOGENOM" id="CLU_1750117_0_0_1"/>
<accession>E9E8J1</accession>
<dbReference type="STRING" id="655827.E9E8J1"/>
<gene>
    <name evidence="1" type="ORF">MAC_06189</name>
</gene>
<dbReference type="eggNOG" id="ENOG502T64M">
    <property type="taxonomic scope" value="Eukaryota"/>
</dbReference>
<evidence type="ECO:0008006" key="3">
    <source>
        <dbReference type="Google" id="ProtNLM"/>
    </source>
</evidence>
<keyword evidence="2" id="KW-1185">Reference proteome</keyword>
<dbReference type="InParanoid" id="E9E8J1"/>
<name>E9E8J1_METAQ</name>
<organism evidence="2">
    <name type="scientific">Metarhizium acridum (strain CQMa 102)</name>
    <dbReference type="NCBI Taxonomy" id="655827"/>
    <lineage>
        <taxon>Eukaryota</taxon>
        <taxon>Fungi</taxon>
        <taxon>Dikarya</taxon>
        <taxon>Ascomycota</taxon>
        <taxon>Pezizomycotina</taxon>
        <taxon>Sordariomycetes</taxon>
        <taxon>Hypocreomycetidae</taxon>
        <taxon>Hypocreales</taxon>
        <taxon>Clavicipitaceae</taxon>
        <taxon>Metarhizium</taxon>
    </lineage>
</organism>
<dbReference type="OrthoDB" id="5134445at2759"/>
<dbReference type="Proteomes" id="UP000002499">
    <property type="component" value="Unassembled WGS sequence"/>
</dbReference>
<dbReference type="SUPFAM" id="SSF56112">
    <property type="entry name" value="Protein kinase-like (PK-like)"/>
    <property type="match status" value="1"/>
</dbReference>
<dbReference type="AlphaFoldDB" id="E9E8J1"/>
<dbReference type="GeneID" id="19250500"/>
<dbReference type="EMBL" id="GL698521">
    <property type="protein sequence ID" value="EFY87822.1"/>
    <property type="molecule type" value="Genomic_DNA"/>
</dbReference>
<evidence type="ECO:0000313" key="1">
    <source>
        <dbReference type="EMBL" id="EFY87822.1"/>
    </source>
</evidence>
<dbReference type="RefSeq" id="XP_007812529.1">
    <property type="nucleotide sequence ID" value="XM_007814338.1"/>
</dbReference>
<sequence length="149" mass="16843">MLAHVYVSQPLPNLAQTEVYFRIPGILIQLIDGCSLWQLADPSNVPKAKELEGIVQSAVDIANAINDHGVVMNDCRPQNVIVERDTHKPFIHDFSQCCFKEACAYDPDDPDDQVYQDVVFSHGYPRAIGMVMTTRVKLELGFQLNIHYR</sequence>
<protein>
    <recommendedName>
        <fullName evidence="3">Protein kinase domain-containing protein</fullName>
    </recommendedName>
</protein>